<feature type="compositionally biased region" description="Basic and acidic residues" evidence="1">
    <location>
        <begin position="146"/>
        <end position="155"/>
    </location>
</feature>
<feature type="region of interest" description="Disordered" evidence="1">
    <location>
        <begin position="127"/>
        <end position="156"/>
    </location>
</feature>
<name>A0A426XE33_ENSVE</name>
<feature type="domain" description="TORTIFOLIA1/TORL1-2 C-terminal" evidence="2">
    <location>
        <begin position="167"/>
        <end position="307"/>
    </location>
</feature>
<evidence type="ECO:0000313" key="3">
    <source>
        <dbReference type="EMBL" id="RRT37722.1"/>
    </source>
</evidence>
<dbReference type="InterPro" id="IPR057599">
    <property type="entry name" value="TORTIFOLIA1/TORL1-2_C"/>
</dbReference>
<feature type="compositionally biased region" description="Polar residues" evidence="1">
    <location>
        <begin position="133"/>
        <end position="145"/>
    </location>
</feature>
<dbReference type="EMBL" id="AMZH03021961">
    <property type="protein sequence ID" value="RRT37722.1"/>
    <property type="molecule type" value="Genomic_DNA"/>
</dbReference>
<dbReference type="AlphaFoldDB" id="A0A426XE33"/>
<organism evidence="3 4">
    <name type="scientific">Ensete ventricosum</name>
    <name type="common">Abyssinian banana</name>
    <name type="synonym">Musa ensete</name>
    <dbReference type="NCBI Taxonomy" id="4639"/>
    <lineage>
        <taxon>Eukaryota</taxon>
        <taxon>Viridiplantae</taxon>
        <taxon>Streptophyta</taxon>
        <taxon>Embryophyta</taxon>
        <taxon>Tracheophyta</taxon>
        <taxon>Spermatophyta</taxon>
        <taxon>Magnoliopsida</taxon>
        <taxon>Liliopsida</taxon>
        <taxon>Zingiberales</taxon>
        <taxon>Musaceae</taxon>
        <taxon>Ensete</taxon>
    </lineage>
</organism>
<dbReference type="Proteomes" id="UP000287651">
    <property type="component" value="Unassembled WGS sequence"/>
</dbReference>
<gene>
    <name evidence="3" type="ORF">B296_00051587</name>
</gene>
<dbReference type="Pfam" id="PF24713">
    <property type="entry name" value="TOR1L1_C"/>
    <property type="match status" value="1"/>
</dbReference>
<dbReference type="GO" id="GO:0008017">
    <property type="term" value="F:microtubule binding"/>
    <property type="evidence" value="ECO:0007669"/>
    <property type="project" value="InterPro"/>
</dbReference>
<dbReference type="GO" id="GO:0005874">
    <property type="term" value="C:microtubule"/>
    <property type="evidence" value="ECO:0007669"/>
    <property type="project" value="InterPro"/>
</dbReference>
<feature type="region of interest" description="Disordered" evidence="1">
    <location>
        <begin position="65"/>
        <end position="84"/>
    </location>
</feature>
<accession>A0A426XE33</accession>
<protein>
    <recommendedName>
        <fullName evidence="2">TORTIFOLIA1/TORL1-2 C-terminal domain-containing protein</fullName>
    </recommendedName>
</protein>
<evidence type="ECO:0000259" key="2">
    <source>
        <dbReference type="Pfam" id="PF24713"/>
    </source>
</evidence>
<dbReference type="PANTHER" id="PTHR31355:SF22">
    <property type="entry name" value="TORTIFOLIA1-LIKE PROTEIN 2"/>
    <property type="match status" value="1"/>
</dbReference>
<dbReference type="PANTHER" id="PTHR31355">
    <property type="entry name" value="MICROTUBULE-ASSOCIATED PROTEIN TORTIFOLIA1"/>
    <property type="match status" value="1"/>
</dbReference>
<proteinExistence type="predicted"/>
<comment type="caution">
    <text evidence="3">The sequence shown here is derived from an EMBL/GenBank/DDBJ whole genome shotgun (WGS) entry which is preliminary data.</text>
</comment>
<evidence type="ECO:0000256" key="1">
    <source>
        <dbReference type="SAM" id="MobiDB-lite"/>
    </source>
</evidence>
<dbReference type="InterPro" id="IPR033337">
    <property type="entry name" value="TORTIFOLIA1/SINE1-2"/>
</dbReference>
<sequence>MLIILNCKFVQGFIGNSMDNISKVQSKVNFLEQTLDKMTHSVAECENYSSMVCSKILKKAQTVSSSPKLSTVAPKPSVDSNYKDSSLLSSKSMETWRDNLSSKSRSRASVIEEGEVLEDSSLDILQSPIPRGVQNNSGRSLGSLRNQERDAKDASARASNLEDVNGYWKRIKEFLSAGNLESAYVEAILSGDDLSLVLFMDRTGPVLDKLSHDTKNEVLAIMATNFVNQRYLEGAIPWLQQASYLSLIILKYVVNLTMASEPRNLFLSTKAQMDFLLALQVAATRGCADPVAKTAISRLTLKLSKLWHGDPSR</sequence>
<evidence type="ECO:0000313" key="4">
    <source>
        <dbReference type="Proteomes" id="UP000287651"/>
    </source>
</evidence>
<reference evidence="3 4" key="1">
    <citation type="journal article" date="2014" name="Agronomy (Basel)">
        <title>A Draft Genome Sequence for Ensete ventricosum, the Drought-Tolerant Tree Against Hunger.</title>
        <authorList>
            <person name="Harrison J."/>
            <person name="Moore K.A."/>
            <person name="Paszkiewicz K."/>
            <person name="Jones T."/>
            <person name="Grant M."/>
            <person name="Ambacheew D."/>
            <person name="Muzemil S."/>
            <person name="Studholme D.J."/>
        </authorList>
    </citation>
    <scope>NUCLEOTIDE SEQUENCE [LARGE SCALE GENOMIC DNA]</scope>
</reference>